<evidence type="ECO:0000256" key="2">
    <source>
        <dbReference type="ARBA" id="ARBA00022438"/>
    </source>
</evidence>
<dbReference type="SUPFAM" id="SSF50494">
    <property type="entry name" value="Trypsin-like serine proteases"/>
    <property type="match status" value="1"/>
</dbReference>
<evidence type="ECO:0000256" key="4">
    <source>
        <dbReference type="ARBA" id="ARBA00022729"/>
    </source>
</evidence>
<dbReference type="Proteomes" id="UP000324870">
    <property type="component" value="Unassembled WGS sequence"/>
</dbReference>
<comment type="similarity">
    <text evidence="1 7">Belongs to the peptidase S46 family.</text>
</comment>
<proteinExistence type="inferred from homology"/>
<keyword evidence="5 7" id="KW-0378">Hydrolase</keyword>
<evidence type="ECO:0000313" key="8">
    <source>
        <dbReference type="EMBL" id="KAA3159358.1"/>
    </source>
</evidence>
<dbReference type="EC" id="3.4.14.-" evidence="7"/>
<dbReference type="EMBL" id="VVND01000010">
    <property type="protein sequence ID" value="KAA3159358.1"/>
    <property type="molecule type" value="Genomic_DNA"/>
</dbReference>
<evidence type="ECO:0000256" key="3">
    <source>
        <dbReference type="ARBA" id="ARBA00022670"/>
    </source>
</evidence>
<keyword evidence="4 7" id="KW-0732">Signal</keyword>
<dbReference type="Gene3D" id="2.40.10.10">
    <property type="entry name" value="Trypsin-like serine proteases"/>
    <property type="match status" value="1"/>
</dbReference>
<dbReference type="InterPro" id="IPR043504">
    <property type="entry name" value="Peptidase_S1_PA_chymotrypsin"/>
</dbReference>
<organism evidence="8 9">
    <name type="scientific">Alistipes finegoldii</name>
    <dbReference type="NCBI Taxonomy" id="214856"/>
    <lineage>
        <taxon>Bacteria</taxon>
        <taxon>Pseudomonadati</taxon>
        <taxon>Bacteroidota</taxon>
        <taxon>Bacteroidia</taxon>
        <taxon>Bacteroidales</taxon>
        <taxon>Rikenellaceae</taxon>
        <taxon>Alistipes</taxon>
    </lineage>
</organism>
<keyword evidence="6 7" id="KW-0720">Serine protease</keyword>
<evidence type="ECO:0000256" key="7">
    <source>
        <dbReference type="RuleBase" id="RU366067"/>
    </source>
</evidence>
<evidence type="ECO:0000256" key="1">
    <source>
        <dbReference type="ARBA" id="ARBA00010491"/>
    </source>
</evidence>
<name>A0ABQ6S3Q8_9BACT</name>
<feature type="chain" id="PRO_5044988768" description="Dipeptidyl-peptidase" evidence="7">
    <location>
        <begin position="26"/>
        <end position="728"/>
    </location>
</feature>
<sequence>MKMKDMRRWIACLAVVLLCMQTAVADEGMWLINRLGEIYPQMKSKGLKIKDKEIYNEQTSALADAVVAVDGGMGTGSMISDEGLMITNHHVAFSDICALSTPEHNYLETGFWARTRGEEIPVAGKTVWFLRKVVDVTEEVEAIRNGMMAEGKWGIMGMRRVYKEIEDRYAAQTEHEVSCYSMWGGKMYLLFYYDVYKDVRLVGTPPITLGAFGGDHDNWGWPQHKGDFTLYRVYADAEGRPAEYSAGNVPLKPRRVLRIATGGVHDGDFAMVIGFPGHTNRYASSFAVAEKQRVKNPVVVANRHDRMDILKRHMERDPKVRMKYSDSYFGLSNYADYAKWENKCLRRFDVVSIRKAEEERLQRWIEADSARRAEDGGLLADLERGYEGRRGAERSLNYFREAWLGPSEALLVANRVSSYLGKLDRLKLDSLKIDSKDAQSVVAGSGRLRRNYDVETDRDLLAKMIVNFTKHVPREMWGEQLTEMYDAAGGDADRMAREAFDASFCSDPDRYDAYFERNRSVAEMRRDPLVRLTESVRVQRFTGGVDKAERRVRAQVGKAESRYAGLLYDFRASEGIAQYPNANSTMRLTYGSVVPLNPSDGVHYDSRSTIAGYMEKYNPDEYEFRVDDRMKRLIAAEDWGRWGEKGTLYVNFLTDNDITGGNSGSPVLDGRGRLIGLAFDGNRESMAGDVWFHPDLARTVCVDIRYVMWIIDKYAEADWLLDEMKFEK</sequence>
<protein>
    <recommendedName>
        <fullName evidence="7">Dipeptidyl-peptidase</fullName>
        <ecNumber evidence="7">3.4.14.-</ecNumber>
    </recommendedName>
</protein>
<reference evidence="8 9" key="1">
    <citation type="journal article" date="2019" name="Nat. Med.">
        <title>A library of human gut bacterial isolates paired with longitudinal multiomics data enables mechanistic microbiome research.</title>
        <authorList>
            <person name="Poyet M."/>
            <person name="Groussin M."/>
            <person name="Gibbons S.M."/>
            <person name="Avila-Pacheco J."/>
            <person name="Jiang X."/>
            <person name="Kearney S.M."/>
            <person name="Perrotta A.R."/>
            <person name="Berdy B."/>
            <person name="Zhao S."/>
            <person name="Lieberman T.D."/>
            <person name="Swanson P.K."/>
            <person name="Smith M."/>
            <person name="Roesemann S."/>
            <person name="Alexander J.E."/>
            <person name="Rich S.A."/>
            <person name="Livny J."/>
            <person name="Vlamakis H."/>
            <person name="Clish C."/>
            <person name="Bullock K."/>
            <person name="Deik A."/>
            <person name="Scott J."/>
            <person name="Pierce K.A."/>
            <person name="Xavier R.J."/>
            <person name="Alm E.J."/>
        </authorList>
    </citation>
    <scope>NUCLEOTIDE SEQUENCE [LARGE SCALE GENOMIC DNA]</scope>
    <source>
        <strain evidence="8 9">BIOML-A1</strain>
    </source>
</reference>
<dbReference type="InterPro" id="IPR009003">
    <property type="entry name" value="Peptidase_S1_PA"/>
</dbReference>
<dbReference type="PANTHER" id="PTHR38469">
    <property type="entry name" value="PERIPLASMIC PEPTIDASE SUBFAMILY S1B"/>
    <property type="match status" value="1"/>
</dbReference>
<accession>A0ABQ6S3Q8</accession>
<dbReference type="PANTHER" id="PTHR38469:SF1">
    <property type="entry name" value="PERIPLASMIC PEPTIDASE SUBFAMILY S1B"/>
    <property type="match status" value="1"/>
</dbReference>
<dbReference type="Pfam" id="PF10459">
    <property type="entry name" value="Peptidase_S46"/>
    <property type="match status" value="1"/>
</dbReference>
<keyword evidence="9" id="KW-1185">Reference proteome</keyword>
<evidence type="ECO:0000313" key="9">
    <source>
        <dbReference type="Proteomes" id="UP000324870"/>
    </source>
</evidence>
<feature type="signal peptide" evidence="7">
    <location>
        <begin position="1"/>
        <end position="25"/>
    </location>
</feature>
<comment type="function">
    <text evidence="7">Catalyzes the removal of dipeptides from the N-terminus of oligopeptides.</text>
</comment>
<evidence type="ECO:0000256" key="6">
    <source>
        <dbReference type="ARBA" id="ARBA00022825"/>
    </source>
</evidence>
<keyword evidence="2 7" id="KW-0031">Aminopeptidase</keyword>
<keyword evidence="3 7" id="KW-0645">Protease</keyword>
<comment type="caution">
    <text evidence="8">The sequence shown here is derived from an EMBL/GenBank/DDBJ whole genome shotgun (WGS) entry which is preliminary data.</text>
</comment>
<dbReference type="InterPro" id="IPR019500">
    <property type="entry name" value="Pep_S46"/>
</dbReference>
<gene>
    <name evidence="8" type="ORF">F2A26_07650</name>
</gene>
<evidence type="ECO:0000256" key="5">
    <source>
        <dbReference type="ARBA" id="ARBA00022801"/>
    </source>
</evidence>